<dbReference type="PROSITE" id="PS51257">
    <property type="entry name" value="PROKAR_LIPOPROTEIN"/>
    <property type="match status" value="1"/>
</dbReference>
<evidence type="ECO:0000256" key="3">
    <source>
        <dbReference type="SAM" id="SignalP"/>
    </source>
</evidence>
<dbReference type="PROSITE" id="PS50293">
    <property type="entry name" value="TPR_REGION"/>
    <property type="match status" value="1"/>
</dbReference>
<accession>A0A8J7U4D4</accession>
<keyword evidence="3" id="KW-0732">Signal</keyword>
<dbReference type="SMART" id="SM00028">
    <property type="entry name" value="TPR"/>
    <property type="match status" value="1"/>
</dbReference>
<evidence type="ECO:0000313" key="4">
    <source>
        <dbReference type="EMBL" id="MBO1318171.1"/>
    </source>
</evidence>
<dbReference type="RefSeq" id="WP_207857802.1">
    <property type="nucleotide sequence ID" value="NZ_JAFREP010000005.1"/>
</dbReference>
<feature type="region of interest" description="Disordered" evidence="2">
    <location>
        <begin position="122"/>
        <end position="153"/>
    </location>
</feature>
<feature type="chain" id="PRO_5035288055" evidence="3">
    <location>
        <begin position="20"/>
        <end position="153"/>
    </location>
</feature>
<proteinExistence type="predicted"/>
<evidence type="ECO:0000256" key="2">
    <source>
        <dbReference type="SAM" id="MobiDB-lite"/>
    </source>
</evidence>
<gene>
    <name evidence="4" type="ORF">J3U88_06880</name>
</gene>
<dbReference type="EMBL" id="JAFREP010000005">
    <property type="protein sequence ID" value="MBO1318171.1"/>
    <property type="molecule type" value="Genomic_DNA"/>
</dbReference>
<evidence type="ECO:0000313" key="5">
    <source>
        <dbReference type="Proteomes" id="UP000664417"/>
    </source>
</evidence>
<sequence>MKAVATVLLLLGFACTAWNCGSSTQKRKPKLDRVLIGEELQFGRKAAEYDLWREAIFRWEKVRAADPDNSRATNNLAVAYESIGDYEQALDLYKRALELNEDNNDIRKNYKRFLSFYKRHQRQLARERQRKGAEPQETGPVKQTSQPESGGRP</sequence>
<keyword evidence="1" id="KW-0802">TPR repeat</keyword>
<dbReference type="InterPro" id="IPR011990">
    <property type="entry name" value="TPR-like_helical_dom_sf"/>
</dbReference>
<dbReference type="PROSITE" id="PS50005">
    <property type="entry name" value="TPR"/>
    <property type="match status" value="1"/>
</dbReference>
<dbReference type="Gene3D" id="1.25.40.10">
    <property type="entry name" value="Tetratricopeptide repeat domain"/>
    <property type="match status" value="1"/>
</dbReference>
<keyword evidence="5" id="KW-1185">Reference proteome</keyword>
<dbReference type="InterPro" id="IPR019734">
    <property type="entry name" value="TPR_rpt"/>
</dbReference>
<feature type="repeat" description="TPR" evidence="1">
    <location>
        <begin position="70"/>
        <end position="103"/>
    </location>
</feature>
<feature type="signal peptide" evidence="3">
    <location>
        <begin position="1"/>
        <end position="19"/>
    </location>
</feature>
<reference evidence="4" key="1">
    <citation type="submission" date="2021-03" db="EMBL/GenBank/DDBJ databases">
        <authorList>
            <person name="Wang G."/>
        </authorList>
    </citation>
    <scope>NUCLEOTIDE SEQUENCE</scope>
    <source>
        <strain evidence="4">KCTC 12899</strain>
    </source>
</reference>
<evidence type="ECO:0000256" key="1">
    <source>
        <dbReference type="PROSITE-ProRule" id="PRU00339"/>
    </source>
</evidence>
<dbReference type="SUPFAM" id="SSF48452">
    <property type="entry name" value="TPR-like"/>
    <property type="match status" value="1"/>
</dbReference>
<protein>
    <submittedName>
        <fullName evidence="4">Tetratricopeptide repeat protein</fullName>
    </submittedName>
</protein>
<dbReference type="AlphaFoldDB" id="A0A8J7U4D4"/>
<organism evidence="4 5">
    <name type="scientific">Acanthopleuribacter pedis</name>
    <dbReference type="NCBI Taxonomy" id="442870"/>
    <lineage>
        <taxon>Bacteria</taxon>
        <taxon>Pseudomonadati</taxon>
        <taxon>Acidobacteriota</taxon>
        <taxon>Holophagae</taxon>
        <taxon>Acanthopleuribacterales</taxon>
        <taxon>Acanthopleuribacteraceae</taxon>
        <taxon>Acanthopleuribacter</taxon>
    </lineage>
</organism>
<feature type="compositionally biased region" description="Polar residues" evidence="2">
    <location>
        <begin position="141"/>
        <end position="153"/>
    </location>
</feature>
<feature type="compositionally biased region" description="Basic and acidic residues" evidence="2">
    <location>
        <begin position="124"/>
        <end position="134"/>
    </location>
</feature>
<comment type="caution">
    <text evidence="4">The sequence shown here is derived from an EMBL/GenBank/DDBJ whole genome shotgun (WGS) entry which is preliminary data.</text>
</comment>
<name>A0A8J7U4D4_9BACT</name>
<dbReference type="Pfam" id="PF00515">
    <property type="entry name" value="TPR_1"/>
    <property type="match status" value="1"/>
</dbReference>
<dbReference type="Proteomes" id="UP000664417">
    <property type="component" value="Unassembled WGS sequence"/>
</dbReference>